<comment type="similarity">
    <text evidence="1">Belongs to the PPR family. P subfamily.</text>
</comment>
<feature type="compositionally biased region" description="Low complexity" evidence="4">
    <location>
        <begin position="47"/>
        <end position="59"/>
    </location>
</feature>
<organism evidence="5 6">
    <name type="scientific">Acer saccharum</name>
    <name type="common">Sugar maple</name>
    <dbReference type="NCBI Taxonomy" id="4024"/>
    <lineage>
        <taxon>Eukaryota</taxon>
        <taxon>Viridiplantae</taxon>
        <taxon>Streptophyta</taxon>
        <taxon>Embryophyta</taxon>
        <taxon>Tracheophyta</taxon>
        <taxon>Spermatophyta</taxon>
        <taxon>Magnoliopsida</taxon>
        <taxon>eudicotyledons</taxon>
        <taxon>Gunneridae</taxon>
        <taxon>Pentapetalae</taxon>
        <taxon>rosids</taxon>
        <taxon>malvids</taxon>
        <taxon>Sapindales</taxon>
        <taxon>Sapindaceae</taxon>
        <taxon>Hippocastanoideae</taxon>
        <taxon>Acereae</taxon>
        <taxon>Acer</taxon>
    </lineage>
</organism>
<dbReference type="NCBIfam" id="TIGR00756">
    <property type="entry name" value="PPR"/>
    <property type="match status" value="6"/>
</dbReference>
<dbReference type="PANTHER" id="PTHR47447">
    <property type="entry name" value="OS03G0856100 PROTEIN"/>
    <property type="match status" value="1"/>
</dbReference>
<feature type="region of interest" description="Disordered" evidence="4">
    <location>
        <begin position="1"/>
        <end position="59"/>
    </location>
</feature>
<evidence type="ECO:0000256" key="1">
    <source>
        <dbReference type="ARBA" id="ARBA00007626"/>
    </source>
</evidence>
<evidence type="ECO:0000256" key="2">
    <source>
        <dbReference type="ARBA" id="ARBA00022737"/>
    </source>
</evidence>
<feature type="repeat" description="PPR" evidence="3">
    <location>
        <begin position="396"/>
        <end position="430"/>
    </location>
</feature>
<comment type="caution">
    <text evidence="5">The sequence shown here is derived from an EMBL/GenBank/DDBJ whole genome shotgun (WGS) entry which is preliminary data.</text>
</comment>
<keyword evidence="2" id="KW-0677">Repeat</keyword>
<evidence type="ECO:0000313" key="5">
    <source>
        <dbReference type="EMBL" id="KAK0583840.1"/>
    </source>
</evidence>
<dbReference type="AlphaFoldDB" id="A0AA39VKE2"/>
<evidence type="ECO:0000313" key="6">
    <source>
        <dbReference type="Proteomes" id="UP001168877"/>
    </source>
</evidence>
<feature type="repeat" description="PPR" evidence="3">
    <location>
        <begin position="546"/>
        <end position="580"/>
    </location>
</feature>
<dbReference type="Proteomes" id="UP001168877">
    <property type="component" value="Unassembled WGS sequence"/>
</dbReference>
<dbReference type="Pfam" id="PF13041">
    <property type="entry name" value="PPR_2"/>
    <property type="match status" value="1"/>
</dbReference>
<proteinExistence type="inferred from homology"/>
<feature type="repeat" description="PPR" evidence="3">
    <location>
        <begin position="581"/>
        <end position="615"/>
    </location>
</feature>
<dbReference type="Pfam" id="PF13812">
    <property type="entry name" value="PPR_3"/>
    <property type="match status" value="3"/>
</dbReference>
<feature type="compositionally biased region" description="Pro residues" evidence="4">
    <location>
        <begin position="12"/>
        <end position="24"/>
    </location>
</feature>
<evidence type="ECO:0000256" key="4">
    <source>
        <dbReference type="SAM" id="MobiDB-lite"/>
    </source>
</evidence>
<dbReference type="Gene3D" id="1.25.40.10">
    <property type="entry name" value="Tetratricopeptide repeat domain"/>
    <property type="match status" value="3"/>
</dbReference>
<evidence type="ECO:0000256" key="3">
    <source>
        <dbReference type="PROSITE-ProRule" id="PRU00708"/>
    </source>
</evidence>
<keyword evidence="6" id="KW-1185">Reference proteome</keyword>
<evidence type="ECO:0008006" key="7">
    <source>
        <dbReference type="Google" id="ProtNLM"/>
    </source>
</evidence>
<dbReference type="InterPro" id="IPR002885">
    <property type="entry name" value="PPR_rpt"/>
</dbReference>
<dbReference type="InterPro" id="IPR011990">
    <property type="entry name" value="TPR-like_helical_dom_sf"/>
</dbReference>
<gene>
    <name evidence="5" type="ORF">LWI29_003759</name>
</gene>
<feature type="repeat" description="PPR" evidence="3">
    <location>
        <begin position="361"/>
        <end position="395"/>
    </location>
</feature>
<reference evidence="5" key="2">
    <citation type="submission" date="2023-06" db="EMBL/GenBank/DDBJ databases">
        <authorList>
            <person name="Swenson N.G."/>
            <person name="Wegrzyn J.L."/>
            <person name="Mcevoy S.L."/>
        </authorList>
    </citation>
    <scope>NUCLEOTIDE SEQUENCE</scope>
    <source>
        <strain evidence="5">NS2018</strain>
        <tissue evidence="5">Leaf</tissue>
    </source>
</reference>
<name>A0AA39VKE2_ACESA</name>
<dbReference type="EMBL" id="JAUESC010000383">
    <property type="protein sequence ID" value="KAK0583840.1"/>
    <property type="molecule type" value="Genomic_DNA"/>
</dbReference>
<dbReference type="PROSITE" id="PS51375">
    <property type="entry name" value="PPR"/>
    <property type="match status" value="6"/>
</dbReference>
<protein>
    <recommendedName>
        <fullName evidence="7">Pentacotripeptide-repeat region of PRORP domain-containing protein</fullName>
    </recommendedName>
</protein>
<accession>A0AA39VKE2</accession>
<feature type="compositionally biased region" description="Basic residues" evidence="4">
    <location>
        <begin position="28"/>
        <end position="45"/>
    </location>
</feature>
<feature type="compositionally biased region" description="Polar residues" evidence="4">
    <location>
        <begin position="1"/>
        <end position="11"/>
    </location>
</feature>
<sequence>MRVIFGSSSIVTPPPTPPLPPPPDSQTHHHNHRPKPKSKHSRRLRNLSPPRAASSSRLSTAQWDLLTSRHKYHADMASKLAEDGRLQEFAMVVESAVVSGANASKFTSLLSVELVSSGISRNLREGRIWCVVEVLKKVDKLGVPPLKLFDESALDLLKRECQRIVDCGEVEEFVDLIEIFGGFGFRIKDLGDPSQIVKLCVDKRDANSAIRYVCALPHAHIMFCTLIHEFGKKRDLVSALISYEASKENLTGPNMYVCRTIIDVCGLCGDYMKSRRIYEDLLTQNITPNIYVFNSLMNVNAHDLKFILQVYKDMQKLGIVADMASYNILLKACCLAGRVDLAQEIYMEVKHLESKGLLKLDVFTHSTIVKVFADAKLWQMALRVKEDMLSTGVIPNTITWSSLINACANAGLVEKAIHLFEEMLLAGCEPNSQCCNILLQACVEACQYDRAFRLFRSWKQSNTEETLVEDSDGKTDRISSVEHKQKHHIIGTPNIVSNSHHLRFVKRFTFKPTTTTYNILMKACGTDHYHAKALMDEMRTVGLFPNHITWSILIDTCGSSGNVEGALQILRIMHTTGISPDVVAYTTAIKVCVKSRKVKLAFALFAEMKRNHIQPNLVTYNTLLRARIRYGSLREVQQCLAVYQDMRKAGYEPNEYYLKELIQEWCEGVIKDNNQNKGKLTSFKRTNFRRSQSLLLEKVAVHLQKNTAENRAIDLQGLTKVEARIVVLAVLQMIKENHSLGIPLKDDMLIILGPNKSGANPARHNSEVADAITKLLQDDLGLEVLLDRLALDESVDPGNPLDSDHNLEEITGSKELHIELESSTRRPAILQRLKVTKKSLHIWLQRRSIV</sequence>
<feature type="repeat" description="PPR" evidence="3">
    <location>
        <begin position="322"/>
        <end position="356"/>
    </location>
</feature>
<dbReference type="PANTHER" id="PTHR47447:SF28">
    <property type="entry name" value="PENTACOTRIPEPTIDE-REPEAT REGION OF PRORP DOMAIN-CONTAINING PROTEIN"/>
    <property type="match status" value="1"/>
</dbReference>
<reference evidence="5" key="1">
    <citation type="journal article" date="2022" name="Plant J.">
        <title>Strategies of tolerance reflected in two North American maple genomes.</title>
        <authorList>
            <person name="McEvoy S.L."/>
            <person name="Sezen U.U."/>
            <person name="Trouern-Trend A."/>
            <person name="McMahon S.M."/>
            <person name="Schaberg P.G."/>
            <person name="Yang J."/>
            <person name="Wegrzyn J.L."/>
            <person name="Swenson N.G."/>
        </authorList>
    </citation>
    <scope>NUCLEOTIDE SEQUENCE</scope>
    <source>
        <strain evidence="5">NS2018</strain>
    </source>
</reference>
<feature type="repeat" description="PPR" evidence="3">
    <location>
        <begin position="616"/>
        <end position="653"/>
    </location>
</feature>